<evidence type="ECO:0000256" key="5">
    <source>
        <dbReference type="ARBA" id="ARBA00022801"/>
    </source>
</evidence>
<evidence type="ECO:0000256" key="7">
    <source>
        <dbReference type="ARBA" id="ARBA00023295"/>
    </source>
</evidence>
<evidence type="ECO:0008006" key="14">
    <source>
        <dbReference type="Google" id="ProtNLM"/>
    </source>
</evidence>
<keyword evidence="7 9" id="KW-0326">Glycosidase</keyword>
<evidence type="ECO:0000256" key="9">
    <source>
        <dbReference type="RuleBase" id="RU361169"/>
    </source>
</evidence>
<dbReference type="EMBL" id="LAZP02001381">
    <property type="protein sequence ID" value="PFH54988.1"/>
    <property type="molecule type" value="Genomic_DNA"/>
</dbReference>
<dbReference type="Proteomes" id="UP000037136">
    <property type="component" value="Unassembled WGS sequence"/>
</dbReference>
<proteinExistence type="inferred from homology"/>
<gene>
    <name evidence="12" type="ORF">XA68_11184</name>
</gene>
<dbReference type="Pfam" id="PF00295">
    <property type="entry name" value="Glyco_hydro_28"/>
    <property type="match status" value="1"/>
</dbReference>
<reference evidence="12 13" key="1">
    <citation type="journal article" date="2015" name="BMC Genomics">
        <title>Gene expression during zombie ant biting behavior reflects the complexity underlying fungal parasitic behavioral manipulation.</title>
        <authorList>
            <person name="de Bekker C."/>
            <person name="Ohm R.A."/>
            <person name="Loreto R.G."/>
            <person name="Sebastian A."/>
            <person name="Albert I."/>
            <person name="Merrow M."/>
            <person name="Brachmann A."/>
            <person name="Hughes D.P."/>
        </authorList>
    </citation>
    <scope>NUCLEOTIDE SEQUENCE [LARGE SCALE GENOMIC DNA]</scope>
    <source>
        <strain evidence="12 13">SC16a</strain>
    </source>
</reference>
<evidence type="ECO:0000256" key="1">
    <source>
        <dbReference type="ARBA" id="ARBA00004613"/>
    </source>
</evidence>
<evidence type="ECO:0000256" key="4">
    <source>
        <dbReference type="ARBA" id="ARBA00022729"/>
    </source>
</evidence>
<dbReference type="InterPro" id="IPR011050">
    <property type="entry name" value="Pectin_lyase_fold/virulence"/>
</dbReference>
<evidence type="ECO:0000313" key="13">
    <source>
        <dbReference type="Proteomes" id="UP000037136"/>
    </source>
</evidence>
<evidence type="ECO:0000256" key="3">
    <source>
        <dbReference type="ARBA" id="ARBA00022525"/>
    </source>
</evidence>
<feature type="chain" id="PRO_5012766938" description="Pectate lyase superfamily protein domain-containing protein" evidence="11">
    <location>
        <begin position="28"/>
        <end position="459"/>
    </location>
</feature>
<evidence type="ECO:0000256" key="6">
    <source>
        <dbReference type="ARBA" id="ARBA00023180"/>
    </source>
</evidence>
<dbReference type="AlphaFoldDB" id="A0A2A9NY66"/>
<dbReference type="STRING" id="268505.A0A2A9NY66"/>
<dbReference type="SUPFAM" id="SSF51126">
    <property type="entry name" value="Pectin lyase-like"/>
    <property type="match status" value="1"/>
</dbReference>
<evidence type="ECO:0000256" key="11">
    <source>
        <dbReference type="SAM" id="SignalP"/>
    </source>
</evidence>
<feature type="region of interest" description="Disordered" evidence="10">
    <location>
        <begin position="32"/>
        <end position="54"/>
    </location>
</feature>
<comment type="caution">
    <text evidence="12">The sequence shown here is derived from an EMBL/GenBank/DDBJ whole genome shotgun (WGS) entry which is preliminary data.</text>
</comment>
<dbReference type="InterPro" id="IPR000743">
    <property type="entry name" value="Glyco_hydro_28"/>
</dbReference>
<keyword evidence="13" id="KW-1185">Reference proteome</keyword>
<accession>A0A2A9NY66</accession>
<protein>
    <recommendedName>
        <fullName evidence="14">Pectate lyase superfamily protein domain-containing protein</fullName>
    </recommendedName>
</protein>
<name>A0A2A9NY66_OPHUN</name>
<organism evidence="12 13">
    <name type="scientific">Ophiocordyceps unilateralis</name>
    <name type="common">Zombie-ant fungus</name>
    <name type="synonym">Torrubia unilateralis</name>
    <dbReference type="NCBI Taxonomy" id="268505"/>
    <lineage>
        <taxon>Eukaryota</taxon>
        <taxon>Fungi</taxon>
        <taxon>Dikarya</taxon>
        <taxon>Ascomycota</taxon>
        <taxon>Pezizomycotina</taxon>
        <taxon>Sordariomycetes</taxon>
        <taxon>Hypocreomycetidae</taxon>
        <taxon>Hypocreales</taxon>
        <taxon>Ophiocordycipitaceae</taxon>
        <taxon>Ophiocordyceps</taxon>
    </lineage>
</organism>
<keyword evidence="4 11" id="KW-0732">Signal</keyword>
<dbReference type="Gene3D" id="2.160.20.10">
    <property type="entry name" value="Single-stranded right-handed beta-helix, Pectin lyase-like"/>
    <property type="match status" value="1"/>
</dbReference>
<evidence type="ECO:0000256" key="8">
    <source>
        <dbReference type="ARBA" id="ARBA00023316"/>
    </source>
</evidence>
<feature type="signal peptide" evidence="11">
    <location>
        <begin position="1"/>
        <end position="27"/>
    </location>
</feature>
<evidence type="ECO:0000256" key="10">
    <source>
        <dbReference type="SAM" id="MobiDB-lite"/>
    </source>
</evidence>
<keyword evidence="5 9" id="KW-0378">Hydrolase</keyword>
<comment type="subcellular location">
    <subcellularLocation>
        <location evidence="1">Secreted</location>
    </subcellularLocation>
</comment>
<dbReference type="OrthoDB" id="187139at2759"/>
<dbReference type="GO" id="GO:0004650">
    <property type="term" value="F:polygalacturonase activity"/>
    <property type="evidence" value="ECO:0007669"/>
    <property type="project" value="InterPro"/>
</dbReference>
<dbReference type="GO" id="GO:0005576">
    <property type="term" value="C:extracellular region"/>
    <property type="evidence" value="ECO:0007669"/>
    <property type="project" value="UniProtKB-SubCell"/>
</dbReference>
<comment type="similarity">
    <text evidence="2 9">Belongs to the glycosyl hydrolase 28 family.</text>
</comment>
<keyword evidence="6" id="KW-0325">Glycoprotein</keyword>
<dbReference type="InterPro" id="IPR012334">
    <property type="entry name" value="Pectin_lyas_fold"/>
</dbReference>
<sequence length="459" mass="50209">MHHQHSPSLNLRAVMALGFLLLQTALALPSATHRGGVGPASKRATAGEEAPSMTQIQQQARDERRALCAIWPRSDGGDDGPAISAALTGRCRQRGLVYLPGTVYNIKTPMTTMGLSDVRIVQLGRLLWSPDIQYWLSVSMPVGFQNQSTVWVFGGDGINWDGYGTGTLDGNGQVWYDWAQGRGNLPRRPMNINLRQLTRSRLRRLRFVQSQMWTMAITYSHDVDLEDMYVKSTSNSRWNTLNTDGCDTINSDKINFRRWQVSNGDDAIALKGNSTNILIEDSVFSHGQGIAVGSMGQYLGRADTISGLRLRNIRLIDTAHVLYVKTWSGQSRGFPPNGGGGGTGVAQDIVVENVRFQGMRQQPFFSWQCENYSGHAGEDCNSSLVKIRNMHFRDVSGTVVDAVTDIGSLQCSSAAGGCNDISADHVSAKTLGGRELTSWHCENVHGNVGFACNGGDKKQ</sequence>
<dbReference type="GO" id="GO:0005975">
    <property type="term" value="P:carbohydrate metabolic process"/>
    <property type="evidence" value="ECO:0007669"/>
    <property type="project" value="InterPro"/>
</dbReference>
<reference evidence="12 13" key="2">
    <citation type="journal article" date="2017" name="Sci. Rep.">
        <title>Ant-infecting Ophiocordyceps genomes reveal a high diversity of potential behavioral manipulation genes and a possible major role for enterotoxins.</title>
        <authorList>
            <person name="de Bekker C."/>
            <person name="Ohm R.A."/>
            <person name="Evans H.C."/>
            <person name="Brachmann A."/>
            <person name="Hughes D.P."/>
        </authorList>
    </citation>
    <scope>NUCLEOTIDE SEQUENCE [LARGE SCALE GENOMIC DNA]</scope>
    <source>
        <strain evidence="12 13">SC16a</strain>
    </source>
</reference>
<dbReference type="PANTHER" id="PTHR31736:SF8">
    <property type="entry name" value="PUTATIVE (AFU_ORTHOLOGUE AFUA_7G06410)-RELATED"/>
    <property type="match status" value="1"/>
</dbReference>
<evidence type="ECO:0000313" key="12">
    <source>
        <dbReference type="EMBL" id="PFH54988.1"/>
    </source>
</evidence>
<keyword evidence="8" id="KW-0961">Cell wall biogenesis/degradation</keyword>
<evidence type="ECO:0000256" key="2">
    <source>
        <dbReference type="ARBA" id="ARBA00008834"/>
    </source>
</evidence>
<dbReference type="GO" id="GO:0071555">
    <property type="term" value="P:cell wall organization"/>
    <property type="evidence" value="ECO:0007669"/>
    <property type="project" value="UniProtKB-KW"/>
</dbReference>
<keyword evidence="3" id="KW-0964">Secreted</keyword>
<dbReference type="PANTHER" id="PTHR31736">
    <property type="match status" value="1"/>
</dbReference>